<dbReference type="EMBL" id="CQPD01000042">
    <property type="protein sequence ID" value="CNU83355.1"/>
    <property type="molecule type" value="Genomic_DNA"/>
</dbReference>
<sequence>MVERDSPCSTMTATHTTNARPLILANVTLQNGTRAMRSSSAANTGPHRNAVRKKASVV</sequence>
<reference evidence="4 5" key="1">
    <citation type="submission" date="2015-03" db="EMBL/GenBank/DDBJ databases">
        <authorList>
            <consortium name="Pathogen Informatics"/>
        </authorList>
    </citation>
    <scope>NUCLEOTIDE SEQUENCE [LARGE SCALE GENOMIC DNA]</scope>
    <source>
        <strain evidence="3 4">A1104</strain>
        <strain evidence="2 5">D4891</strain>
    </source>
</reference>
<dbReference type="Proteomes" id="UP000041314">
    <property type="component" value="Unassembled WGS sequence"/>
</dbReference>
<gene>
    <name evidence="3" type="ORF">ERS008198_05134</name>
    <name evidence="2" type="ORF">ERS008207_03586</name>
</gene>
<evidence type="ECO:0000256" key="1">
    <source>
        <dbReference type="SAM" id="MobiDB-lite"/>
    </source>
</evidence>
<evidence type="ECO:0000313" key="2">
    <source>
        <dbReference type="EMBL" id="CNU83355.1"/>
    </source>
</evidence>
<feature type="compositionally biased region" description="Polar residues" evidence="1">
    <location>
        <begin position="34"/>
        <end position="43"/>
    </location>
</feature>
<protein>
    <submittedName>
        <fullName evidence="2">Uncharacterized protein</fullName>
    </submittedName>
</protein>
<feature type="compositionally biased region" description="Basic residues" evidence="1">
    <location>
        <begin position="49"/>
        <end position="58"/>
    </location>
</feature>
<organism evidence="2 5">
    <name type="scientific">Salmonella enterica subsp. enterica serovar Bovismorbificans</name>
    <dbReference type="NCBI Taxonomy" id="58097"/>
    <lineage>
        <taxon>Bacteria</taxon>
        <taxon>Pseudomonadati</taxon>
        <taxon>Pseudomonadota</taxon>
        <taxon>Gammaproteobacteria</taxon>
        <taxon>Enterobacterales</taxon>
        <taxon>Enterobacteriaceae</taxon>
        <taxon>Salmonella</taxon>
    </lineage>
</organism>
<evidence type="ECO:0000313" key="3">
    <source>
        <dbReference type="EMBL" id="CNV34903.1"/>
    </source>
</evidence>
<name>A0A655DSG4_SALET</name>
<proteinExistence type="predicted"/>
<dbReference type="AlphaFoldDB" id="A0A655DSG4"/>
<dbReference type="Proteomes" id="UP000042394">
    <property type="component" value="Unassembled WGS sequence"/>
</dbReference>
<dbReference type="EMBL" id="CQPA01000126">
    <property type="protein sequence ID" value="CNV34903.1"/>
    <property type="molecule type" value="Genomic_DNA"/>
</dbReference>
<evidence type="ECO:0000313" key="5">
    <source>
        <dbReference type="Proteomes" id="UP000042394"/>
    </source>
</evidence>
<accession>A0A655DSG4</accession>
<feature type="region of interest" description="Disordered" evidence="1">
    <location>
        <begin position="34"/>
        <end position="58"/>
    </location>
</feature>
<evidence type="ECO:0000313" key="4">
    <source>
        <dbReference type="Proteomes" id="UP000041314"/>
    </source>
</evidence>